<keyword evidence="3" id="KW-1185">Reference proteome</keyword>
<dbReference type="RefSeq" id="WP_020962710.1">
    <property type="nucleotide sequence ID" value="NC_022093.1"/>
</dbReference>
<dbReference type="Pfam" id="PF04457">
    <property type="entry name" value="MJ1316"/>
    <property type="match status" value="1"/>
</dbReference>
<organism evidence="2 3">
    <name type="scientific">Thermofilum adornatum</name>
    <dbReference type="NCBI Taxonomy" id="1365176"/>
    <lineage>
        <taxon>Archaea</taxon>
        <taxon>Thermoproteota</taxon>
        <taxon>Thermoprotei</taxon>
        <taxon>Thermofilales</taxon>
        <taxon>Thermofilaceae</taxon>
        <taxon>Thermofilum</taxon>
    </lineage>
</organism>
<proteinExistence type="predicted"/>
<evidence type="ECO:0000313" key="2">
    <source>
        <dbReference type="EMBL" id="AGT35404.1"/>
    </source>
</evidence>
<dbReference type="AlphaFoldDB" id="S5ZW64"/>
<dbReference type="GeneID" id="16573702"/>
<evidence type="ECO:0000313" key="3">
    <source>
        <dbReference type="Proteomes" id="UP000015543"/>
    </source>
</evidence>
<dbReference type="PATRIC" id="fig|1365176.7.peg.1047"/>
<dbReference type="Proteomes" id="UP000015543">
    <property type="component" value="Chromosome"/>
</dbReference>
<accession>S5ZW64</accession>
<dbReference type="HOGENOM" id="CLU_172276_3_0_2"/>
<dbReference type="OrthoDB" id="14794at2157"/>
<protein>
    <recommendedName>
        <fullName evidence="1">MJ1316 RNA cyclic group end recognition domain-containing protein</fullName>
    </recommendedName>
</protein>
<dbReference type="KEGG" id="thb:N186_05290"/>
<dbReference type="EMBL" id="CP006646">
    <property type="protein sequence ID" value="AGT35404.1"/>
    <property type="molecule type" value="Genomic_DNA"/>
</dbReference>
<sequence length="89" mass="10531">MKNPMREYFNKLLWDKTVDKKQVKVKFVSRGTSTQTDMFTGEQVVRVSRDGVIILTESGTEKYIPYHRILEITYSGKTVFNKKEEKYFV</sequence>
<evidence type="ECO:0000259" key="1">
    <source>
        <dbReference type="Pfam" id="PF04457"/>
    </source>
</evidence>
<feature type="domain" description="MJ1316 RNA cyclic group end recognition" evidence="1">
    <location>
        <begin position="4"/>
        <end position="82"/>
    </location>
</feature>
<gene>
    <name evidence="2" type="ORF">N186_05290</name>
</gene>
<reference evidence="2 3" key="1">
    <citation type="journal article" date="2013" name="Genome Announc.">
        <title>Complete Genomic Sequence of 'Thermofilum adornatus' Strain 1910bT, a Hyperthermophilic Anaerobic Organotrophic Crenarchaeon.</title>
        <authorList>
            <person name="Dominova I.N."/>
            <person name="Kublanov I.V."/>
            <person name="Podosokorskaya O.A."/>
            <person name="Derbikova K.S."/>
            <person name="Patrushev M.V."/>
            <person name="Toshchakov S.V."/>
        </authorList>
    </citation>
    <scope>NUCLEOTIDE SEQUENCE [LARGE SCALE GENOMIC DNA]</scope>
    <source>
        <strain evidence="3">1910b</strain>
    </source>
</reference>
<dbReference type="eggNOG" id="arCOG01302">
    <property type="taxonomic scope" value="Archaea"/>
</dbReference>
<name>S5ZW64_9CREN</name>
<dbReference type="InterPro" id="IPR040459">
    <property type="entry name" value="MJ1316"/>
</dbReference>